<dbReference type="PANTHER" id="PTHR30502:SF0">
    <property type="entry name" value="PHOSPHOENOLPYRUVATE CARBOXYLASE FAMILY PROTEIN"/>
    <property type="match status" value="1"/>
</dbReference>
<comment type="cofactor">
    <cofactor evidence="1">
        <name>a divalent metal cation</name>
        <dbReference type="ChEBI" id="CHEBI:60240"/>
    </cofactor>
</comment>
<keyword evidence="4 8" id="KW-0456">Lyase</keyword>
<dbReference type="AlphaFoldDB" id="A0A7W6J717"/>
<evidence type="ECO:0000256" key="2">
    <source>
        <dbReference type="ARBA" id="ARBA00005568"/>
    </source>
</evidence>
<keyword evidence="9" id="KW-1185">Reference proteome</keyword>
<evidence type="ECO:0000259" key="7">
    <source>
        <dbReference type="Pfam" id="PF03328"/>
    </source>
</evidence>
<evidence type="ECO:0000256" key="4">
    <source>
        <dbReference type="ARBA" id="ARBA00023239"/>
    </source>
</evidence>
<dbReference type="SUPFAM" id="SSF51621">
    <property type="entry name" value="Phosphoenolpyruvate/pyruvate domain"/>
    <property type="match status" value="1"/>
</dbReference>
<sequence length="268" mass="28225">MPAPKNPFKAGLKGEKAMIGFWLSLASPYTAEIAAGAGFDWLLIDGEHGPNDIPLLLSQLQTLAAHPVAPVVRVPIGETWMIKQVLDIGAQSVLVPMVETAEQARQLVRAINYPPKGVRGVGAAVARASAFNRIPDYLVTANDEVCLIVQAESKAAIDAIEEIAAVDGVDAIFIGPADLAADMGYPGRGTEPVVLETIEKAILRIQAAGKPAGILNSDPKLANRYIELGAKFVAVGTDVTLFSQATSNLARSYRGDAAPQPVKSTSSY</sequence>
<dbReference type="Proteomes" id="UP000528286">
    <property type="component" value="Unassembled WGS sequence"/>
</dbReference>
<dbReference type="GO" id="GO:0016832">
    <property type="term" value="F:aldehyde-lyase activity"/>
    <property type="evidence" value="ECO:0007669"/>
    <property type="project" value="TreeGrafter"/>
</dbReference>
<dbReference type="EMBL" id="JACIEZ010000006">
    <property type="protein sequence ID" value="MBB4065922.1"/>
    <property type="molecule type" value="Genomic_DNA"/>
</dbReference>
<proteinExistence type="inferred from homology"/>
<dbReference type="InterPro" id="IPR012689">
    <property type="entry name" value="HpaI"/>
</dbReference>
<organism evidence="8 9">
    <name type="scientific">Gellertiella hungarica</name>
    <dbReference type="NCBI Taxonomy" id="1572859"/>
    <lineage>
        <taxon>Bacteria</taxon>
        <taxon>Pseudomonadati</taxon>
        <taxon>Pseudomonadota</taxon>
        <taxon>Alphaproteobacteria</taxon>
        <taxon>Hyphomicrobiales</taxon>
        <taxon>Rhizobiaceae</taxon>
        <taxon>Gellertiella</taxon>
    </lineage>
</organism>
<evidence type="ECO:0000256" key="6">
    <source>
        <dbReference type="ARBA" id="ARBA00045074"/>
    </source>
</evidence>
<dbReference type="EC" id="4.1.2.52" evidence="8"/>
<dbReference type="InterPro" id="IPR005000">
    <property type="entry name" value="Aldolase/citrate-lyase_domain"/>
</dbReference>
<evidence type="ECO:0000256" key="5">
    <source>
        <dbReference type="ARBA" id="ARBA00023317"/>
    </source>
</evidence>
<name>A0A7W6J717_9HYPH</name>
<accession>A0A7W6J717</accession>
<dbReference type="GO" id="GO:0010124">
    <property type="term" value="P:phenylacetate catabolic process"/>
    <property type="evidence" value="ECO:0007669"/>
    <property type="project" value="InterPro"/>
</dbReference>
<dbReference type="InterPro" id="IPR050251">
    <property type="entry name" value="HpcH-HpaI_aldolase"/>
</dbReference>
<dbReference type="GO" id="GO:0046872">
    <property type="term" value="F:metal ion binding"/>
    <property type="evidence" value="ECO:0007669"/>
    <property type="project" value="UniProtKB-KW"/>
</dbReference>
<dbReference type="InterPro" id="IPR040442">
    <property type="entry name" value="Pyrv_kinase-like_dom_sf"/>
</dbReference>
<dbReference type="PANTHER" id="PTHR30502">
    <property type="entry name" value="2-KETO-3-DEOXY-L-RHAMNONATE ALDOLASE"/>
    <property type="match status" value="1"/>
</dbReference>
<dbReference type="Gene3D" id="3.20.20.60">
    <property type="entry name" value="Phosphoenolpyruvate-binding domains"/>
    <property type="match status" value="1"/>
</dbReference>
<dbReference type="GO" id="GO:0005737">
    <property type="term" value="C:cytoplasm"/>
    <property type="evidence" value="ECO:0007669"/>
    <property type="project" value="UniProtKB-ARBA"/>
</dbReference>
<comment type="similarity">
    <text evidence="2">Belongs to the HpcH/HpaI aldolase family.</text>
</comment>
<evidence type="ECO:0000256" key="1">
    <source>
        <dbReference type="ARBA" id="ARBA00001968"/>
    </source>
</evidence>
<dbReference type="NCBIfam" id="TIGR02311">
    <property type="entry name" value="HpaI"/>
    <property type="match status" value="1"/>
</dbReference>
<protein>
    <submittedName>
        <fullName evidence="8">4-hydroxy-2-oxoheptanedioate aldolase</fullName>
        <ecNumber evidence="8">4.1.2.52</ecNumber>
    </submittedName>
</protein>
<gene>
    <name evidence="8" type="ORF">GGR23_003130</name>
</gene>
<keyword evidence="3" id="KW-0479">Metal-binding</keyword>
<dbReference type="Pfam" id="PF03328">
    <property type="entry name" value="HpcH_HpaI"/>
    <property type="match status" value="1"/>
</dbReference>
<dbReference type="RefSeq" id="WP_183367205.1">
    <property type="nucleotide sequence ID" value="NZ_JACIEZ010000006.1"/>
</dbReference>
<dbReference type="FunFam" id="3.20.20.60:FF:000004">
    <property type="entry name" value="5-keto-4-deoxy-D-glucarate aldolase"/>
    <property type="match status" value="1"/>
</dbReference>
<keyword evidence="5" id="KW-0670">Pyruvate</keyword>
<feature type="domain" description="HpcH/HpaI aldolase/citrate lyase" evidence="7">
    <location>
        <begin position="19"/>
        <end position="244"/>
    </location>
</feature>
<evidence type="ECO:0000313" key="8">
    <source>
        <dbReference type="EMBL" id="MBB4065922.1"/>
    </source>
</evidence>
<evidence type="ECO:0000313" key="9">
    <source>
        <dbReference type="Proteomes" id="UP000528286"/>
    </source>
</evidence>
<dbReference type="InterPro" id="IPR015813">
    <property type="entry name" value="Pyrv/PenolPyrv_kinase-like_dom"/>
</dbReference>
<evidence type="ECO:0000256" key="3">
    <source>
        <dbReference type="ARBA" id="ARBA00022723"/>
    </source>
</evidence>
<reference evidence="8 9" key="1">
    <citation type="submission" date="2020-08" db="EMBL/GenBank/DDBJ databases">
        <title>Genomic Encyclopedia of Type Strains, Phase IV (KMG-IV): sequencing the most valuable type-strain genomes for metagenomic binning, comparative biology and taxonomic classification.</title>
        <authorList>
            <person name="Goeker M."/>
        </authorList>
    </citation>
    <scope>NUCLEOTIDE SEQUENCE [LARGE SCALE GENOMIC DNA]</scope>
    <source>
        <strain evidence="8 9">DSM 29853</strain>
    </source>
</reference>
<comment type="caution">
    <text evidence="8">The sequence shown here is derived from an EMBL/GenBank/DDBJ whole genome shotgun (WGS) entry which is preliminary data.</text>
</comment>
<comment type="catalytic activity">
    <reaction evidence="6">
        <text>D-glyceraldehyde + pyruvate = 2-dehydro-3-deoxy-L-galactonate</text>
        <dbReference type="Rhea" id="RHEA:80055"/>
        <dbReference type="ChEBI" id="CHEBI:15361"/>
        <dbReference type="ChEBI" id="CHEBI:17378"/>
        <dbReference type="ChEBI" id="CHEBI:75545"/>
    </reaction>
</comment>